<dbReference type="EMBL" id="BAAAMJ010000084">
    <property type="protein sequence ID" value="GAA1935258.1"/>
    <property type="molecule type" value="Genomic_DNA"/>
</dbReference>
<evidence type="ECO:0000313" key="3">
    <source>
        <dbReference type="EMBL" id="GAA1935258.1"/>
    </source>
</evidence>
<organism evidence="3 4">
    <name type="scientific">Streptomyces sodiiphilus</name>
    <dbReference type="NCBI Taxonomy" id="226217"/>
    <lineage>
        <taxon>Bacteria</taxon>
        <taxon>Bacillati</taxon>
        <taxon>Actinomycetota</taxon>
        <taxon>Actinomycetes</taxon>
        <taxon>Kitasatosporales</taxon>
        <taxon>Streptomycetaceae</taxon>
        <taxon>Streptomyces</taxon>
    </lineage>
</organism>
<dbReference type="Gene3D" id="3.40.50.300">
    <property type="entry name" value="P-loop containing nucleotide triphosphate hydrolases"/>
    <property type="match status" value="2"/>
</dbReference>
<feature type="compositionally biased region" description="Pro residues" evidence="1">
    <location>
        <begin position="46"/>
        <end position="69"/>
    </location>
</feature>
<dbReference type="SUPFAM" id="SSF52540">
    <property type="entry name" value="P-loop containing nucleoside triphosphate hydrolases"/>
    <property type="match status" value="1"/>
</dbReference>
<dbReference type="RefSeq" id="WP_344266649.1">
    <property type="nucleotide sequence ID" value="NZ_BAAAMJ010000084.1"/>
</dbReference>
<evidence type="ECO:0000259" key="2">
    <source>
        <dbReference type="Pfam" id="PF14490"/>
    </source>
</evidence>
<dbReference type="Pfam" id="PF14490">
    <property type="entry name" value="HHH_RecD2"/>
    <property type="match status" value="1"/>
</dbReference>
<dbReference type="InterPro" id="IPR027417">
    <property type="entry name" value="P-loop_NTPase"/>
</dbReference>
<evidence type="ECO:0000256" key="1">
    <source>
        <dbReference type="SAM" id="MobiDB-lite"/>
    </source>
</evidence>
<feature type="region of interest" description="Disordered" evidence="1">
    <location>
        <begin position="1"/>
        <end position="22"/>
    </location>
</feature>
<feature type="region of interest" description="Disordered" evidence="1">
    <location>
        <begin position="34"/>
        <end position="69"/>
    </location>
</feature>
<comment type="caution">
    <text evidence="3">The sequence shown here is derived from an EMBL/GenBank/DDBJ whole genome shotgun (WGS) entry which is preliminary data.</text>
</comment>
<proteinExistence type="predicted"/>
<dbReference type="Proteomes" id="UP001501303">
    <property type="component" value="Unassembled WGS sequence"/>
</dbReference>
<reference evidence="3 4" key="1">
    <citation type="journal article" date="2019" name="Int. J. Syst. Evol. Microbiol.">
        <title>The Global Catalogue of Microorganisms (GCM) 10K type strain sequencing project: providing services to taxonomists for standard genome sequencing and annotation.</title>
        <authorList>
            <consortium name="The Broad Institute Genomics Platform"/>
            <consortium name="The Broad Institute Genome Sequencing Center for Infectious Disease"/>
            <person name="Wu L."/>
            <person name="Ma J."/>
        </authorList>
    </citation>
    <scope>NUCLEOTIDE SEQUENCE [LARGE SCALE GENOMIC DNA]</scope>
    <source>
        <strain evidence="3 4">JCM 13581</strain>
    </source>
</reference>
<accession>A0ABN2PX59</accession>
<gene>
    <name evidence="3" type="ORF">GCM10009716_47860</name>
</gene>
<feature type="region of interest" description="Disordered" evidence="1">
    <location>
        <begin position="244"/>
        <end position="267"/>
    </location>
</feature>
<dbReference type="InterPro" id="IPR029493">
    <property type="entry name" value="RecD2-like_HHH"/>
</dbReference>
<feature type="domain" description="ATP-dependent RecD2 DNA helicase-like helix-hairpin-helix" evidence="2">
    <location>
        <begin position="72"/>
        <end position="156"/>
    </location>
</feature>
<feature type="compositionally biased region" description="Low complexity" evidence="1">
    <location>
        <begin position="34"/>
        <end position="45"/>
    </location>
</feature>
<evidence type="ECO:0000313" key="4">
    <source>
        <dbReference type="Proteomes" id="UP001501303"/>
    </source>
</evidence>
<sequence length="677" mass="67461">MTSQSQPAPAAGDPGGPQDKAAELLAAVRAVESGERPASSFFSRPEPAPAPRRAPRVSPAPPGAPVPAPAEVPELLAGAGAPPELAPAVVAALGAGAADELRADPWQLLAVENVRPEQADGFARALLGEACGPGDERRVTALAGWLMERAARAGHTALDAGALARGLARYAVPDPEEAVRTAVTSGAVLAFQHSAGTTPAAGSEEGDEEPVRMLLALEHWAAAEESLADGLMRLISTFRAPAATGDAGGGAAEPSGDSFGESAPAPDAVAPVAAERWEAAAGAAGSPSAAELIRAVAASGLVVHTGGEAARAEPAELAAAAHGLGLRACVAAHHEDGRRRAAGQAGGAEAVTVAGLLSGREGPGRDAEGVLEVDLLVVLDSPQLTVETAAALVELLPDGARLVLSGDVNVLGAAGPGQVLGDVLAAGVCPRVVSRTPDPGPLGELVSGVGIGELNEVEAPGKEIVIVPVRDPGEAVHRTVQLVTESIPRAFGVEPGTAQVITAGHGGPAGTRALNAALKQALAPGPGAFGGFDPGDRVAHSPVPGRTRAATVVAADGEGLVLQDGDERFTVPRERVEATVRHGWAITAHQAAGVRWPAVVAVVPADTGPVVDRSWICTAFSRGERHLSVVQGAGPGLARAVSQPPAGSRTTRLADLLREQAGQVPPGAPAPGGTGGA</sequence>
<protein>
    <recommendedName>
        <fullName evidence="2">ATP-dependent RecD2 DNA helicase-like helix-hairpin-helix domain-containing protein</fullName>
    </recommendedName>
</protein>
<dbReference type="Gene3D" id="2.30.30.940">
    <property type="match status" value="1"/>
</dbReference>
<name>A0ABN2PX59_9ACTN</name>
<keyword evidence="4" id="KW-1185">Reference proteome</keyword>